<evidence type="ECO:0000256" key="4">
    <source>
        <dbReference type="PROSITE-ProRule" id="PRU00810"/>
    </source>
</evidence>
<dbReference type="RefSeq" id="XP_008874993.1">
    <property type="nucleotide sequence ID" value="XM_008876771.1"/>
</dbReference>
<accession>A0A024TRE4</accession>
<dbReference type="Pfam" id="PF02671">
    <property type="entry name" value="PAH"/>
    <property type="match status" value="1"/>
</dbReference>
<dbReference type="FunFam" id="1.20.1160.11:FF:000001">
    <property type="entry name" value="Paired amphipathic helix protein Sin3"/>
    <property type="match status" value="1"/>
</dbReference>
<reference evidence="6" key="1">
    <citation type="submission" date="2013-12" db="EMBL/GenBank/DDBJ databases">
        <title>The Genome Sequence of Aphanomyces invadans NJM9701.</title>
        <authorList>
            <consortium name="The Broad Institute Genomics Platform"/>
            <person name="Russ C."/>
            <person name="Tyler B."/>
            <person name="van West P."/>
            <person name="Dieguez-Uribeondo J."/>
            <person name="Young S.K."/>
            <person name="Zeng Q."/>
            <person name="Gargeya S."/>
            <person name="Fitzgerald M."/>
            <person name="Abouelleil A."/>
            <person name="Alvarado L."/>
            <person name="Chapman S.B."/>
            <person name="Gainer-Dewar J."/>
            <person name="Goldberg J."/>
            <person name="Griggs A."/>
            <person name="Gujja S."/>
            <person name="Hansen M."/>
            <person name="Howarth C."/>
            <person name="Imamovic A."/>
            <person name="Ireland A."/>
            <person name="Larimer J."/>
            <person name="McCowan C."/>
            <person name="Murphy C."/>
            <person name="Pearson M."/>
            <person name="Poon T.W."/>
            <person name="Priest M."/>
            <person name="Roberts A."/>
            <person name="Saif S."/>
            <person name="Shea T."/>
            <person name="Sykes S."/>
            <person name="Wortman J."/>
            <person name="Nusbaum C."/>
            <person name="Birren B."/>
        </authorList>
    </citation>
    <scope>NUCLEOTIDE SEQUENCE [LARGE SCALE GENOMIC DNA]</scope>
    <source>
        <strain evidence="6">NJM9701</strain>
    </source>
</reference>
<dbReference type="InterPro" id="IPR039774">
    <property type="entry name" value="Sin3-like"/>
</dbReference>
<dbReference type="Gene3D" id="1.20.1160.11">
    <property type="entry name" value="Paired amphipathic helix"/>
    <property type="match status" value="1"/>
</dbReference>
<evidence type="ECO:0000256" key="1">
    <source>
        <dbReference type="ARBA" id="ARBA00004123"/>
    </source>
</evidence>
<dbReference type="GO" id="GO:0000122">
    <property type="term" value="P:negative regulation of transcription by RNA polymerase II"/>
    <property type="evidence" value="ECO:0007669"/>
    <property type="project" value="TreeGrafter"/>
</dbReference>
<gene>
    <name evidence="6" type="ORF">H310_10395</name>
</gene>
<dbReference type="PROSITE" id="PS51477">
    <property type="entry name" value="PAH"/>
    <property type="match status" value="1"/>
</dbReference>
<evidence type="ECO:0000256" key="5">
    <source>
        <dbReference type="SAM" id="MobiDB-lite"/>
    </source>
</evidence>
<dbReference type="PANTHER" id="PTHR12346:SF0">
    <property type="entry name" value="SIN3A, ISOFORM G"/>
    <property type="match status" value="1"/>
</dbReference>
<feature type="compositionally biased region" description="Low complexity" evidence="5">
    <location>
        <begin position="155"/>
        <end position="172"/>
    </location>
</feature>
<dbReference type="VEuPathDB" id="FungiDB:H310_10395"/>
<feature type="region of interest" description="Disordered" evidence="5">
    <location>
        <begin position="142"/>
        <end position="179"/>
    </location>
</feature>
<name>A0A024TRE4_9STRA</name>
<dbReference type="GO" id="GO:0000785">
    <property type="term" value="C:chromatin"/>
    <property type="evidence" value="ECO:0007669"/>
    <property type="project" value="TreeGrafter"/>
</dbReference>
<dbReference type="InterPro" id="IPR036600">
    <property type="entry name" value="PAH_sf"/>
</dbReference>
<dbReference type="eggNOG" id="KOG4204">
    <property type="taxonomic scope" value="Eukaryota"/>
</dbReference>
<feature type="region of interest" description="Disordered" evidence="5">
    <location>
        <begin position="86"/>
        <end position="113"/>
    </location>
</feature>
<keyword evidence="2" id="KW-0678">Repressor</keyword>
<organism evidence="6">
    <name type="scientific">Aphanomyces invadans</name>
    <dbReference type="NCBI Taxonomy" id="157072"/>
    <lineage>
        <taxon>Eukaryota</taxon>
        <taxon>Sar</taxon>
        <taxon>Stramenopiles</taxon>
        <taxon>Oomycota</taxon>
        <taxon>Saprolegniomycetes</taxon>
        <taxon>Saprolegniales</taxon>
        <taxon>Verrucalvaceae</taxon>
        <taxon>Aphanomyces</taxon>
    </lineage>
</organism>
<evidence type="ECO:0000256" key="2">
    <source>
        <dbReference type="ARBA" id="ARBA00022491"/>
    </source>
</evidence>
<dbReference type="InterPro" id="IPR003822">
    <property type="entry name" value="PAH"/>
</dbReference>
<evidence type="ECO:0008006" key="7">
    <source>
        <dbReference type="Google" id="ProtNLM"/>
    </source>
</evidence>
<comment type="subcellular location">
    <subcellularLocation>
        <location evidence="1 4">Nucleus</location>
    </subcellularLocation>
</comment>
<dbReference type="SUPFAM" id="SSF47762">
    <property type="entry name" value="PAH2 domain"/>
    <property type="match status" value="1"/>
</dbReference>
<dbReference type="AlphaFoldDB" id="A0A024TRE4"/>
<dbReference type="STRING" id="157072.A0A024TRE4"/>
<sequence>MESCPGSSTTAQPPQLIADGAVYFLHQVKQEFADRPDVFKEFLGIMKQLQSEAIDTPAAMRLVSTLFHDHPDLLVGFNTFLPPNQHIQPKPLARSTSAHAQTPAADSMSAHPTTNQGHVYLEQVSSMEAACLIRRMLSCMRSRSSKHSPTNQTVSSSSSRLSRSSKPSESTRGTPCAAWPHSSRATPVYSTGFAHFCRRDIRFLPISLHCIKSNPHLPNKVDMPSVQCRNFDNLFIY</sequence>
<protein>
    <recommendedName>
        <fullName evidence="7">Histone deacetylase interacting domain-containing protein</fullName>
    </recommendedName>
</protein>
<evidence type="ECO:0000313" key="6">
    <source>
        <dbReference type="EMBL" id="ETV96201.1"/>
    </source>
</evidence>
<dbReference type="GO" id="GO:0000118">
    <property type="term" value="C:histone deacetylase complex"/>
    <property type="evidence" value="ECO:0007669"/>
    <property type="project" value="TreeGrafter"/>
</dbReference>
<keyword evidence="3 4" id="KW-0539">Nucleus</keyword>
<dbReference type="EMBL" id="KI913977">
    <property type="protein sequence ID" value="ETV96201.1"/>
    <property type="molecule type" value="Genomic_DNA"/>
</dbReference>
<evidence type="ECO:0000256" key="3">
    <source>
        <dbReference type="ARBA" id="ARBA00023242"/>
    </source>
</evidence>
<dbReference type="GeneID" id="20087445"/>
<proteinExistence type="predicted"/>
<dbReference type="PANTHER" id="PTHR12346">
    <property type="entry name" value="SIN3B-RELATED"/>
    <property type="match status" value="1"/>
</dbReference>
<dbReference type="GO" id="GO:0003714">
    <property type="term" value="F:transcription corepressor activity"/>
    <property type="evidence" value="ECO:0007669"/>
    <property type="project" value="InterPro"/>
</dbReference>
<dbReference type="OrthoDB" id="168014at2759"/>